<evidence type="ECO:0000256" key="1">
    <source>
        <dbReference type="ARBA" id="ARBA00004202"/>
    </source>
</evidence>
<evidence type="ECO:0000256" key="3">
    <source>
        <dbReference type="ARBA" id="ARBA00022448"/>
    </source>
</evidence>
<evidence type="ECO:0000256" key="9">
    <source>
        <dbReference type="ARBA" id="ARBA00023136"/>
    </source>
</evidence>
<dbReference type="NCBIfam" id="TIGR01727">
    <property type="entry name" value="oligo_HPY"/>
    <property type="match status" value="1"/>
</dbReference>
<name>A0A934KCM9_9BACT</name>
<keyword evidence="9" id="KW-0472">Membrane</keyword>
<protein>
    <submittedName>
        <fullName evidence="11">ABC transporter ATP-binding protein</fullName>
    </submittedName>
</protein>
<feature type="domain" description="ABC transporter" evidence="10">
    <location>
        <begin position="18"/>
        <end position="269"/>
    </location>
</feature>
<dbReference type="InterPro" id="IPR027417">
    <property type="entry name" value="P-loop_NTPase"/>
</dbReference>
<gene>
    <name evidence="11" type="ORF">JF922_24715</name>
</gene>
<accession>A0A934KCM9</accession>
<keyword evidence="5" id="KW-0997">Cell inner membrane</keyword>
<dbReference type="SUPFAM" id="SSF52540">
    <property type="entry name" value="P-loop containing nucleoside triphosphate hydrolases"/>
    <property type="match status" value="1"/>
</dbReference>
<dbReference type="SMART" id="SM00382">
    <property type="entry name" value="AAA"/>
    <property type="match status" value="1"/>
</dbReference>
<reference evidence="11" key="1">
    <citation type="submission" date="2020-10" db="EMBL/GenBank/DDBJ databases">
        <title>Ca. Dormibacterota MAGs.</title>
        <authorList>
            <person name="Montgomery K."/>
        </authorList>
    </citation>
    <scope>NUCLEOTIDE SEQUENCE [LARGE SCALE GENOMIC DNA]</scope>
    <source>
        <strain evidence="11">SC8812_S17_10</strain>
    </source>
</reference>
<keyword evidence="3" id="KW-0813">Transport</keyword>
<dbReference type="PROSITE" id="PS50893">
    <property type="entry name" value="ABC_TRANSPORTER_2"/>
    <property type="match status" value="1"/>
</dbReference>
<dbReference type="GO" id="GO:0016887">
    <property type="term" value="F:ATP hydrolysis activity"/>
    <property type="evidence" value="ECO:0007669"/>
    <property type="project" value="InterPro"/>
</dbReference>
<organism evidence="11 12">
    <name type="scientific">Candidatus Nephthysia bennettiae</name>
    <dbReference type="NCBI Taxonomy" id="3127016"/>
    <lineage>
        <taxon>Bacteria</taxon>
        <taxon>Bacillati</taxon>
        <taxon>Candidatus Dormiibacterota</taxon>
        <taxon>Candidatus Dormibacteria</taxon>
        <taxon>Candidatus Dormibacterales</taxon>
        <taxon>Candidatus Dormibacteraceae</taxon>
        <taxon>Candidatus Nephthysia</taxon>
    </lineage>
</organism>
<dbReference type="GO" id="GO:0015833">
    <property type="term" value="P:peptide transport"/>
    <property type="evidence" value="ECO:0007669"/>
    <property type="project" value="InterPro"/>
</dbReference>
<sequence>MTGPNASPLNEAGATATLEVRELRTYLYFEDRVVPAVDGISFSVNRGETLAIVGESGSGKTMTGLSILRLFPTPAARIVSGQVLFGGHDLTGIRESEMREIRGNRISVMFQDPMTTFNPSLRVGFQVVEALLMHNRIPRREANDRALEMLGRMGIPHPRVVFDSYPHQLSGGMRQRAVLAMALLCRPEVLIADEPTTALDVTTQEQIIDLLQEMQAEFNLSIILITHDLGVVARVANSILVMYAGRPAEFGEADDIFYRCSHPYTRGLLDSVDYGAYRPGEHLHPIAGVPPRLDQLPPGCAFHPRCLYAEPICRDSVPEFGRVPSGHTVAACHPALAGRLNLHRAGAHASGAREL</sequence>
<evidence type="ECO:0000313" key="11">
    <source>
        <dbReference type="EMBL" id="MBJ7601262.1"/>
    </source>
</evidence>
<dbReference type="FunFam" id="3.40.50.300:FF:000016">
    <property type="entry name" value="Oligopeptide ABC transporter ATP-binding component"/>
    <property type="match status" value="1"/>
</dbReference>
<dbReference type="Gene3D" id="3.40.50.300">
    <property type="entry name" value="P-loop containing nucleotide triphosphate hydrolases"/>
    <property type="match status" value="1"/>
</dbReference>
<evidence type="ECO:0000259" key="10">
    <source>
        <dbReference type="PROSITE" id="PS50893"/>
    </source>
</evidence>
<dbReference type="GO" id="GO:0005886">
    <property type="term" value="C:plasma membrane"/>
    <property type="evidence" value="ECO:0007669"/>
    <property type="project" value="UniProtKB-SubCell"/>
</dbReference>
<dbReference type="InterPro" id="IPR013563">
    <property type="entry name" value="Oligopep_ABC_C"/>
</dbReference>
<evidence type="ECO:0000313" key="12">
    <source>
        <dbReference type="Proteomes" id="UP000612893"/>
    </source>
</evidence>
<dbReference type="CDD" id="cd03257">
    <property type="entry name" value="ABC_NikE_OppD_transporters"/>
    <property type="match status" value="1"/>
</dbReference>
<keyword evidence="4" id="KW-1003">Cell membrane</keyword>
<dbReference type="InterPro" id="IPR017871">
    <property type="entry name" value="ABC_transporter-like_CS"/>
</dbReference>
<evidence type="ECO:0000256" key="8">
    <source>
        <dbReference type="ARBA" id="ARBA00022967"/>
    </source>
</evidence>
<dbReference type="InterPro" id="IPR003439">
    <property type="entry name" value="ABC_transporter-like_ATP-bd"/>
</dbReference>
<proteinExistence type="inferred from homology"/>
<keyword evidence="12" id="KW-1185">Reference proteome</keyword>
<dbReference type="Pfam" id="PF00005">
    <property type="entry name" value="ABC_tran"/>
    <property type="match status" value="1"/>
</dbReference>
<keyword evidence="6" id="KW-0547">Nucleotide-binding</keyword>
<evidence type="ECO:0000256" key="6">
    <source>
        <dbReference type="ARBA" id="ARBA00022741"/>
    </source>
</evidence>
<evidence type="ECO:0000256" key="2">
    <source>
        <dbReference type="ARBA" id="ARBA00005417"/>
    </source>
</evidence>
<dbReference type="PROSITE" id="PS00211">
    <property type="entry name" value="ABC_TRANSPORTER_1"/>
    <property type="match status" value="1"/>
</dbReference>
<comment type="caution">
    <text evidence="11">The sequence shown here is derived from an EMBL/GenBank/DDBJ whole genome shotgun (WGS) entry which is preliminary data.</text>
</comment>
<dbReference type="InterPro" id="IPR050388">
    <property type="entry name" value="ABC_Ni/Peptide_Import"/>
</dbReference>
<evidence type="ECO:0000256" key="7">
    <source>
        <dbReference type="ARBA" id="ARBA00022840"/>
    </source>
</evidence>
<evidence type="ECO:0000256" key="4">
    <source>
        <dbReference type="ARBA" id="ARBA00022475"/>
    </source>
</evidence>
<dbReference type="GO" id="GO:0005524">
    <property type="term" value="F:ATP binding"/>
    <property type="evidence" value="ECO:0007669"/>
    <property type="project" value="UniProtKB-KW"/>
</dbReference>
<dbReference type="EMBL" id="JAEKNR010000240">
    <property type="protein sequence ID" value="MBJ7601262.1"/>
    <property type="molecule type" value="Genomic_DNA"/>
</dbReference>
<dbReference type="InterPro" id="IPR003593">
    <property type="entry name" value="AAA+_ATPase"/>
</dbReference>
<comment type="subcellular location">
    <subcellularLocation>
        <location evidence="1">Cell membrane</location>
        <topology evidence="1">Peripheral membrane protein</topology>
    </subcellularLocation>
</comment>
<keyword evidence="7 11" id="KW-0067">ATP-binding</keyword>
<dbReference type="PANTHER" id="PTHR43297">
    <property type="entry name" value="OLIGOPEPTIDE TRANSPORT ATP-BINDING PROTEIN APPD"/>
    <property type="match status" value="1"/>
</dbReference>
<comment type="similarity">
    <text evidence="2">Belongs to the ABC transporter superfamily.</text>
</comment>
<keyword evidence="8" id="KW-1278">Translocase</keyword>
<dbReference type="PANTHER" id="PTHR43297:SF14">
    <property type="entry name" value="ATPASE AAA-TYPE CORE DOMAIN-CONTAINING PROTEIN"/>
    <property type="match status" value="1"/>
</dbReference>
<dbReference type="AlphaFoldDB" id="A0A934KCM9"/>
<dbReference type="Proteomes" id="UP000612893">
    <property type="component" value="Unassembled WGS sequence"/>
</dbReference>
<dbReference type="RefSeq" id="WP_338205437.1">
    <property type="nucleotide sequence ID" value="NZ_JAEKNR010000240.1"/>
</dbReference>
<dbReference type="Pfam" id="PF08352">
    <property type="entry name" value="oligo_HPY"/>
    <property type="match status" value="1"/>
</dbReference>
<evidence type="ECO:0000256" key="5">
    <source>
        <dbReference type="ARBA" id="ARBA00022519"/>
    </source>
</evidence>